<feature type="region of interest" description="Disordered" evidence="1">
    <location>
        <begin position="48"/>
        <end position="109"/>
    </location>
</feature>
<protein>
    <submittedName>
        <fullName evidence="2">Uncharacterized protein</fullName>
    </submittedName>
</protein>
<dbReference type="OrthoDB" id="2280939at2759"/>
<name>A0A163JS56_ABSGL</name>
<accession>A0A163JS56</accession>
<proteinExistence type="predicted"/>
<dbReference type="EMBL" id="LT553674">
    <property type="protein sequence ID" value="SAM02164.1"/>
    <property type="molecule type" value="Genomic_DNA"/>
</dbReference>
<dbReference type="InParanoid" id="A0A163JS56"/>
<feature type="compositionally biased region" description="Low complexity" evidence="1">
    <location>
        <begin position="53"/>
        <end position="63"/>
    </location>
</feature>
<organism evidence="2">
    <name type="scientific">Absidia glauca</name>
    <name type="common">Pin mould</name>
    <dbReference type="NCBI Taxonomy" id="4829"/>
    <lineage>
        <taxon>Eukaryota</taxon>
        <taxon>Fungi</taxon>
        <taxon>Fungi incertae sedis</taxon>
        <taxon>Mucoromycota</taxon>
        <taxon>Mucoromycotina</taxon>
        <taxon>Mucoromycetes</taxon>
        <taxon>Mucorales</taxon>
        <taxon>Cunninghamellaceae</taxon>
        <taxon>Absidia</taxon>
    </lineage>
</organism>
<evidence type="ECO:0000313" key="2">
    <source>
        <dbReference type="EMBL" id="SAM02164.1"/>
    </source>
</evidence>
<evidence type="ECO:0000313" key="3">
    <source>
        <dbReference type="Proteomes" id="UP000078561"/>
    </source>
</evidence>
<keyword evidence="3" id="KW-1185">Reference proteome</keyword>
<dbReference type="AlphaFoldDB" id="A0A163JS56"/>
<sequence length="270" mass="30832">MRPLNDSLNRDILMDGNQGAFKRPGYHRQNSVISRFDSLRRLYSENSYYDPYQQEQVQQQKQQQGKRKKMDDDDGDDDGSKEVTGDHRKLVNSGEQQHQDSGRPAKRRKSFTSMVKSGVIQGVLFGSALALTAFDYIQVTTTPLKRSTSSLFYSTETLAGSPMDENNNNSWFAGRSLPTTTTSKNMRGHGVDFISYFQLSPNFEKRMQKAEHLIRNICLDQQYALTQHFAPPPTPSRATQEDRCWGLINKDDYDVNFTVIQSMIIGVSMY</sequence>
<evidence type="ECO:0000256" key="1">
    <source>
        <dbReference type="SAM" id="MobiDB-lite"/>
    </source>
</evidence>
<feature type="region of interest" description="Disordered" evidence="1">
    <location>
        <begin position="1"/>
        <end position="26"/>
    </location>
</feature>
<dbReference type="Proteomes" id="UP000078561">
    <property type="component" value="Unassembled WGS sequence"/>
</dbReference>
<reference evidence="2" key="1">
    <citation type="submission" date="2016-04" db="EMBL/GenBank/DDBJ databases">
        <authorList>
            <person name="Evans L.H."/>
            <person name="Alamgir A."/>
            <person name="Owens N."/>
            <person name="Weber N.D."/>
            <person name="Virtaneva K."/>
            <person name="Barbian K."/>
            <person name="Babar A."/>
            <person name="Rosenke K."/>
        </authorList>
    </citation>
    <scope>NUCLEOTIDE SEQUENCE [LARGE SCALE GENOMIC DNA]</scope>
    <source>
        <strain evidence="2">CBS 101.48</strain>
    </source>
</reference>
<gene>
    <name evidence="2" type="primary">ABSGL_07927.1 scaffold 9181</name>
</gene>
<feature type="compositionally biased region" description="Basic and acidic residues" evidence="1">
    <location>
        <begin position="78"/>
        <end position="89"/>
    </location>
</feature>